<reference evidence="1 2" key="1">
    <citation type="submission" date="2024-04" db="EMBL/GenBank/DDBJ databases">
        <title>Tritrichomonas musculus Genome.</title>
        <authorList>
            <person name="Alves-Ferreira E."/>
            <person name="Grigg M."/>
            <person name="Lorenzi H."/>
            <person name="Galac M."/>
        </authorList>
    </citation>
    <scope>NUCLEOTIDE SEQUENCE [LARGE SCALE GENOMIC DNA]</scope>
    <source>
        <strain evidence="1 2">EAF2021</strain>
    </source>
</reference>
<dbReference type="SUPFAM" id="SSF49785">
    <property type="entry name" value="Galactose-binding domain-like"/>
    <property type="match status" value="1"/>
</dbReference>
<name>A0ABR2HCT9_9EUKA</name>
<keyword evidence="2" id="KW-1185">Reference proteome</keyword>
<proteinExistence type="predicted"/>
<dbReference type="Proteomes" id="UP001470230">
    <property type="component" value="Unassembled WGS sequence"/>
</dbReference>
<evidence type="ECO:0008006" key="3">
    <source>
        <dbReference type="Google" id="ProtNLM"/>
    </source>
</evidence>
<protein>
    <recommendedName>
        <fullName evidence="3">F5/8 type C domain-containing protein</fullName>
    </recommendedName>
</protein>
<sequence>MNGGPDAFICFDFKKMAVQLSDYTMQSNNCIGENWFNLRNWAIEVSDDNQNWVEIDRHVDDPALNGRNIVHTFSVKNQESGFHRFVRLRQTGRTWNQPEDINHFFFPYIEFYGKLKKKD</sequence>
<evidence type="ECO:0000313" key="2">
    <source>
        <dbReference type="Proteomes" id="UP001470230"/>
    </source>
</evidence>
<evidence type="ECO:0000313" key="1">
    <source>
        <dbReference type="EMBL" id="KAK8844176.1"/>
    </source>
</evidence>
<gene>
    <name evidence="1" type="ORF">M9Y10_024381</name>
</gene>
<dbReference type="InterPro" id="IPR008979">
    <property type="entry name" value="Galactose-bd-like_sf"/>
</dbReference>
<dbReference type="Gene3D" id="2.60.120.260">
    <property type="entry name" value="Galactose-binding domain-like"/>
    <property type="match status" value="1"/>
</dbReference>
<dbReference type="EMBL" id="JAPFFF010000033">
    <property type="protein sequence ID" value="KAK8844176.1"/>
    <property type="molecule type" value="Genomic_DNA"/>
</dbReference>
<accession>A0ABR2HCT9</accession>
<comment type="caution">
    <text evidence="1">The sequence shown here is derived from an EMBL/GenBank/DDBJ whole genome shotgun (WGS) entry which is preliminary data.</text>
</comment>
<organism evidence="1 2">
    <name type="scientific">Tritrichomonas musculus</name>
    <dbReference type="NCBI Taxonomy" id="1915356"/>
    <lineage>
        <taxon>Eukaryota</taxon>
        <taxon>Metamonada</taxon>
        <taxon>Parabasalia</taxon>
        <taxon>Tritrichomonadida</taxon>
        <taxon>Tritrichomonadidae</taxon>
        <taxon>Tritrichomonas</taxon>
    </lineage>
</organism>